<evidence type="ECO:0000256" key="1">
    <source>
        <dbReference type="ARBA" id="ARBA00004202"/>
    </source>
</evidence>
<dbReference type="EMBL" id="VFPN01000003">
    <property type="protein sequence ID" value="TQM61573.1"/>
    <property type="molecule type" value="Genomic_DNA"/>
</dbReference>
<dbReference type="InterPro" id="IPR003593">
    <property type="entry name" value="AAA+_ATPase"/>
</dbReference>
<keyword evidence="5 8" id="KW-0067">ATP-binding</keyword>
<dbReference type="GO" id="GO:0005886">
    <property type="term" value="C:plasma membrane"/>
    <property type="evidence" value="ECO:0007669"/>
    <property type="project" value="UniProtKB-SubCell"/>
</dbReference>
<dbReference type="OrthoDB" id="9804819at2"/>
<keyword evidence="4" id="KW-0547">Nucleotide-binding</keyword>
<comment type="caution">
    <text evidence="8">The sequence shown here is derived from an EMBL/GenBank/DDBJ whole genome shotgun (WGS) entry which is preliminary data.</text>
</comment>
<evidence type="ECO:0000259" key="7">
    <source>
        <dbReference type="PROSITE" id="PS50893"/>
    </source>
</evidence>
<dbReference type="AlphaFoldDB" id="A0A543HT96"/>
<dbReference type="Pfam" id="PF00005">
    <property type="entry name" value="ABC_tran"/>
    <property type="match status" value="1"/>
</dbReference>
<sequence length="323" mass="34266">MTLAIETVNLTKTFGSRQALRGVDLAIPTGSVFGVIGPNGSGKSTTMRILLDIVRPTSGSATVLGRSPREGGIGLRRRIGYLPGELILEGRVTGRALLTHYASISGPVSPSRVADLAERLGLDLTLPVRSLSKGNKQKLGIIQAFMHDPHVLVLDEPTSGLDPLVQQIFLDLVREARESGQTVFLSSHVLSEIEQVADEVAILREGRVVTTSTVERLREVAQRRVRASILEATPGEVTAHLNTIPGLNGLTVATAPDGTLSLTGTLEGEPDAFVKALAALHVHDVSIEMPNLEDAVLQLYSESDAEIAASGITTTPSAQEATR</sequence>
<feature type="domain" description="ABC transporter" evidence="7">
    <location>
        <begin position="5"/>
        <end position="230"/>
    </location>
</feature>
<evidence type="ECO:0000256" key="3">
    <source>
        <dbReference type="ARBA" id="ARBA00022448"/>
    </source>
</evidence>
<dbReference type="SUPFAM" id="SSF52540">
    <property type="entry name" value="P-loop containing nucleoside triphosphate hydrolases"/>
    <property type="match status" value="1"/>
</dbReference>
<evidence type="ECO:0000313" key="9">
    <source>
        <dbReference type="Proteomes" id="UP000318331"/>
    </source>
</evidence>
<dbReference type="PANTHER" id="PTHR42711">
    <property type="entry name" value="ABC TRANSPORTER ATP-BINDING PROTEIN"/>
    <property type="match status" value="1"/>
</dbReference>
<dbReference type="InterPro" id="IPR017871">
    <property type="entry name" value="ABC_transporter-like_CS"/>
</dbReference>
<dbReference type="GO" id="GO:0005524">
    <property type="term" value="F:ATP binding"/>
    <property type="evidence" value="ECO:0007669"/>
    <property type="project" value="UniProtKB-KW"/>
</dbReference>
<proteinExistence type="inferred from homology"/>
<name>A0A543HT96_9MICO</name>
<keyword evidence="9" id="KW-1185">Reference proteome</keyword>
<evidence type="ECO:0000256" key="5">
    <source>
        <dbReference type="ARBA" id="ARBA00022840"/>
    </source>
</evidence>
<dbReference type="Proteomes" id="UP000318331">
    <property type="component" value="Unassembled WGS sequence"/>
</dbReference>
<comment type="subcellular location">
    <subcellularLocation>
        <location evidence="1">Cell membrane</location>
        <topology evidence="1">Peripheral membrane protein</topology>
    </subcellularLocation>
</comment>
<evidence type="ECO:0000256" key="6">
    <source>
        <dbReference type="ARBA" id="ARBA00023251"/>
    </source>
</evidence>
<keyword evidence="6" id="KW-0046">Antibiotic resistance</keyword>
<dbReference type="InterPro" id="IPR003439">
    <property type="entry name" value="ABC_transporter-like_ATP-bd"/>
</dbReference>
<dbReference type="InterPro" id="IPR027417">
    <property type="entry name" value="P-loop_NTPase"/>
</dbReference>
<evidence type="ECO:0000313" key="8">
    <source>
        <dbReference type="EMBL" id="TQM61573.1"/>
    </source>
</evidence>
<dbReference type="Gene3D" id="3.40.50.300">
    <property type="entry name" value="P-loop containing nucleotide triphosphate hydrolases"/>
    <property type="match status" value="1"/>
</dbReference>
<evidence type="ECO:0000256" key="4">
    <source>
        <dbReference type="ARBA" id="ARBA00022741"/>
    </source>
</evidence>
<dbReference type="InterPro" id="IPR050763">
    <property type="entry name" value="ABC_transporter_ATP-binding"/>
</dbReference>
<accession>A0A543HT96</accession>
<dbReference type="PANTHER" id="PTHR42711:SF5">
    <property type="entry name" value="ABC TRANSPORTER ATP-BINDING PROTEIN NATA"/>
    <property type="match status" value="1"/>
</dbReference>
<reference evidence="8 9" key="1">
    <citation type="submission" date="2019-06" db="EMBL/GenBank/DDBJ databases">
        <title>Sequencing the genomes of 1000 actinobacteria strains.</title>
        <authorList>
            <person name="Klenk H.-P."/>
        </authorList>
    </citation>
    <scope>NUCLEOTIDE SEQUENCE [LARGE SCALE GENOMIC DNA]</scope>
    <source>
        <strain evidence="8 9">DSM 18031</strain>
    </source>
</reference>
<dbReference type="PROSITE" id="PS50893">
    <property type="entry name" value="ABC_TRANSPORTER_2"/>
    <property type="match status" value="1"/>
</dbReference>
<comment type="similarity">
    <text evidence="2">Belongs to the ABC transporter superfamily.</text>
</comment>
<dbReference type="PROSITE" id="PS00211">
    <property type="entry name" value="ABC_TRANSPORTER_1"/>
    <property type="match status" value="1"/>
</dbReference>
<evidence type="ECO:0000256" key="2">
    <source>
        <dbReference type="ARBA" id="ARBA00005417"/>
    </source>
</evidence>
<dbReference type="GO" id="GO:0016887">
    <property type="term" value="F:ATP hydrolysis activity"/>
    <property type="evidence" value="ECO:0007669"/>
    <property type="project" value="InterPro"/>
</dbReference>
<keyword evidence="3" id="KW-0813">Transport</keyword>
<gene>
    <name evidence="8" type="ORF">FB466_2531</name>
</gene>
<dbReference type="SMART" id="SM00382">
    <property type="entry name" value="AAA"/>
    <property type="match status" value="1"/>
</dbReference>
<dbReference type="CDD" id="cd03230">
    <property type="entry name" value="ABC_DR_subfamily_A"/>
    <property type="match status" value="1"/>
</dbReference>
<dbReference type="RefSeq" id="WP_141918673.1">
    <property type="nucleotide sequence ID" value="NZ_BAAAYS010000006.1"/>
</dbReference>
<dbReference type="GO" id="GO:0046677">
    <property type="term" value="P:response to antibiotic"/>
    <property type="evidence" value="ECO:0007669"/>
    <property type="project" value="UniProtKB-KW"/>
</dbReference>
<protein>
    <submittedName>
        <fullName evidence="8">ABC-2 type transport system ATP-binding protein</fullName>
    </submittedName>
</protein>
<organism evidence="8 9">
    <name type="scientific">Klugiella xanthotipulae</name>
    <dbReference type="NCBI Taxonomy" id="244735"/>
    <lineage>
        <taxon>Bacteria</taxon>
        <taxon>Bacillati</taxon>
        <taxon>Actinomycetota</taxon>
        <taxon>Actinomycetes</taxon>
        <taxon>Micrococcales</taxon>
        <taxon>Microbacteriaceae</taxon>
        <taxon>Klugiella</taxon>
    </lineage>
</organism>